<gene>
    <name evidence="3" type="ORF">GCM10010911_16430</name>
</gene>
<protein>
    <recommendedName>
        <fullName evidence="5">Transcription initiation factor TFIID</fullName>
    </recommendedName>
</protein>
<evidence type="ECO:0008006" key="5">
    <source>
        <dbReference type="Google" id="ProtNLM"/>
    </source>
</evidence>
<dbReference type="AlphaFoldDB" id="A0A916YT32"/>
<comment type="caution">
    <text evidence="3">The sequence shown here is derived from an EMBL/GenBank/DDBJ whole genome shotgun (WGS) entry which is preliminary data.</text>
</comment>
<keyword evidence="4" id="KW-1185">Reference proteome</keyword>
<evidence type="ECO:0000256" key="1">
    <source>
        <dbReference type="SAM" id="Coils"/>
    </source>
</evidence>
<feature type="region of interest" description="Disordered" evidence="2">
    <location>
        <begin position="77"/>
        <end position="99"/>
    </location>
</feature>
<name>A0A916YT32_9BACL</name>
<keyword evidence="1" id="KW-0175">Coiled coil</keyword>
<feature type="coiled-coil region" evidence="1">
    <location>
        <begin position="486"/>
        <end position="513"/>
    </location>
</feature>
<proteinExistence type="predicted"/>
<evidence type="ECO:0000256" key="2">
    <source>
        <dbReference type="SAM" id="MobiDB-lite"/>
    </source>
</evidence>
<accession>A0A916YT32</accession>
<organism evidence="3 4">
    <name type="scientific">Paenibacillus nasutitermitis</name>
    <dbReference type="NCBI Taxonomy" id="1652958"/>
    <lineage>
        <taxon>Bacteria</taxon>
        <taxon>Bacillati</taxon>
        <taxon>Bacillota</taxon>
        <taxon>Bacilli</taxon>
        <taxon>Bacillales</taxon>
        <taxon>Paenibacillaceae</taxon>
        <taxon>Paenibacillus</taxon>
    </lineage>
</organism>
<dbReference type="EMBL" id="BMHP01000001">
    <property type="protein sequence ID" value="GGD59338.1"/>
    <property type="molecule type" value="Genomic_DNA"/>
</dbReference>
<evidence type="ECO:0000313" key="4">
    <source>
        <dbReference type="Proteomes" id="UP000612456"/>
    </source>
</evidence>
<evidence type="ECO:0000313" key="3">
    <source>
        <dbReference type="EMBL" id="GGD59338.1"/>
    </source>
</evidence>
<sequence length="810" mass="92946">MMRAMLERFASDYSAAEQQISGLEDDQSSIHYPTVFLYIGDEAGHAIDPMIQSNEMKWDNNAGVIYFHVTSGETDAGVASGHQADHISTHSSNNDGRSAPKVMRVGLTGLATGYSDNRTRRKDIGAAFQGEESYLIKLNRALRQVSDTIADYGRLYASFDRLHLAVITRVDDPLNVLVPEISLLAQAIFLQLFKSVQMDLYALITEREQSETFGYASAAGISFLRELEGMQRPDYSYSAPLLMTGDGLSIPVTHKASALFDLVYVLSDRNERGITTLNGMRDNYEIICHILLLKNRNRKDAQVQSNDVSYNNSSFKNSLMSESGRQGFVSAGLAKVKRPNYSIALTVLYHFLKQIKARLQNAPEPGMKEKLALFGLDSAALAARVDALVPEEDKLADMTGLLTSGIRFDQLRRMSLREAEEALFGEGCDNFFRNHFTRQAEERLGLTNAAQELRRSVNRTIQEQPQISFYQLSEWTGEKNEAGSVLEAVRSRMRDLVREIDLARDELQQTREMRVEDLKFQRLPFMDKQNLRAFIRAFLDTVYLLKWKLLRLETELDLVRRFASELEHMHEEYRIRVVQMSALAEEFKAAALQSIQSADDYIGQNIFEYYERVTENAMMEIEEKRGASVFFEERHLGNVLELLVQGGQAFAERMTMVCRKLILTAEPFAQTFEEELLLRANVSVDYNNRKALSRDELFHRLYRTLEDNAVIHIRLLDYTHEHRYEEKYLFGDRETEFIRYALGVDETSRIYKLGCVHEKRSSGVEKLNIMGGFHLEDLMYYRNGKVYYETYLQNGYEFHTLHPSLLPELR</sequence>
<dbReference type="Proteomes" id="UP000612456">
    <property type="component" value="Unassembled WGS sequence"/>
</dbReference>
<reference evidence="3" key="2">
    <citation type="submission" date="2020-09" db="EMBL/GenBank/DDBJ databases">
        <authorList>
            <person name="Sun Q."/>
            <person name="Zhou Y."/>
        </authorList>
    </citation>
    <scope>NUCLEOTIDE SEQUENCE</scope>
    <source>
        <strain evidence="3">CGMCC 1.15178</strain>
    </source>
</reference>
<reference evidence="3" key="1">
    <citation type="journal article" date="2014" name="Int. J. Syst. Evol. Microbiol.">
        <title>Complete genome sequence of Corynebacterium casei LMG S-19264T (=DSM 44701T), isolated from a smear-ripened cheese.</title>
        <authorList>
            <consortium name="US DOE Joint Genome Institute (JGI-PGF)"/>
            <person name="Walter F."/>
            <person name="Albersmeier A."/>
            <person name="Kalinowski J."/>
            <person name="Ruckert C."/>
        </authorList>
    </citation>
    <scope>NUCLEOTIDE SEQUENCE</scope>
    <source>
        <strain evidence="3">CGMCC 1.15178</strain>
    </source>
</reference>